<dbReference type="InterPro" id="IPR050938">
    <property type="entry name" value="Collagen_Structural_Proteins"/>
</dbReference>
<accession>F8LEM5</accession>
<evidence type="ECO:0000256" key="2">
    <source>
        <dbReference type="SAM" id="SignalP"/>
    </source>
</evidence>
<dbReference type="EMBL" id="FR872659">
    <property type="protein sequence ID" value="CCB91943.1"/>
    <property type="molecule type" value="Genomic_DNA"/>
</dbReference>
<gene>
    <name evidence="3" type="ORF">WCH_DD19570</name>
</gene>
<dbReference type="PANTHER" id="PTHR37456:SF6">
    <property type="entry name" value="COLLAGEN ALPHA-1(XXIII) CHAIN-LIKE ISOFORM X2"/>
    <property type="match status" value="1"/>
</dbReference>
<feature type="compositionally biased region" description="Low complexity" evidence="1">
    <location>
        <begin position="213"/>
        <end position="347"/>
    </location>
</feature>
<dbReference type="InterPro" id="IPR008160">
    <property type="entry name" value="Collagen"/>
</dbReference>
<name>F8LEM5_9BACT</name>
<dbReference type="AlphaFoldDB" id="F8LEM5"/>
<feature type="region of interest" description="Disordered" evidence="1">
    <location>
        <begin position="190"/>
        <end position="352"/>
    </location>
</feature>
<feature type="compositionally biased region" description="Pro residues" evidence="1">
    <location>
        <begin position="194"/>
        <end position="206"/>
    </location>
</feature>
<organism evidence="3">
    <name type="scientific">Waddlia chondrophila 2032/99</name>
    <dbReference type="NCBI Taxonomy" id="765953"/>
    <lineage>
        <taxon>Bacteria</taxon>
        <taxon>Pseudomonadati</taxon>
        <taxon>Chlamydiota</taxon>
        <taxon>Chlamydiia</taxon>
        <taxon>Parachlamydiales</taxon>
        <taxon>Waddliaceae</taxon>
        <taxon>Waddlia</taxon>
    </lineage>
</organism>
<dbReference type="Gene3D" id="2.60.120.40">
    <property type="match status" value="1"/>
</dbReference>
<dbReference type="InterPro" id="IPR008983">
    <property type="entry name" value="Tumour_necrosis_fac-like_dom"/>
</dbReference>
<evidence type="ECO:0000256" key="1">
    <source>
        <dbReference type="SAM" id="MobiDB-lite"/>
    </source>
</evidence>
<sequence>MILFCLQMLIFSIASASATIHFPSETELFQKVDVKTGKYTPSNRTFPFKDDGIVTDSKERVLKFQGSDSSLPYYFFYREGVTEIVNENGEFYIVYHDQIDSPYLIEKFQDGLLVSAEHIRHKLTEGDREKKVVKLLNDNIQNLSYVKQLTLSEEDDVLEEQVKEVNYQNNVENTFELDCTLLEEILAGCEKPIQGPPGPTGPPGPAGGPTGPAGPTGATGANGADGATGPTGPAGAAGTDGATGATGPTGPTGATGANGADGATGPTGPAGATGATGPTGPTGVTGATGANGADGATGPTGPAGATGATGPTGPTGVTGATGANGADGATGPTGPAGATGATGPTGPEAMHEGFSASKDVLTVSSSTSLDDWDTTSPYYTGTGFNAATGTYTVPETGRYAIKATISYKTTATLTINLGDGIDPGFVVRRIGDNANLVSGNIPILNINVALLTLRAVLGSGTVTLAGDVDLNAGDEIGLFYEADGLTIALDLGETNFSPGIVWSMHKL</sequence>
<evidence type="ECO:0000313" key="3">
    <source>
        <dbReference type="EMBL" id="CCB91943.1"/>
    </source>
</evidence>
<dbReference type="PANTHER" id="PTHR37456">
    <property type="entry name" value="SI:CH211-266K2.1"/>
    <property type="match status" value="1"/>
</dbReference>
<protein>
    <submittedName>
        <fullName evidence="3">Uncharacterized protein</fullName>
    </submittedName>
</protein>
<feature type="signal peptide" evidence="2">
    <location>
        <begin position="1"/>
        <end position="16"/>
    </location>
</feature>
<dbReference type="Pfam" id="PF01391">
    <property type="entry name" value="Collagen"/>
    <property type="match status" value="1"/>
</dbReference>
<keyword evidence="2" id="KW-0732">Signal</keyword>
<feature type="chain" id="PRO_5003374257" evidence="2">
    <location>
        <begin position="17"/>
        <end position="507"/>
    </location>
</feature>
<reference evidence="3" key="1">
    <citation type="submission" date="2011-05" db="EMBL/GenBank/DDBJ databases">
        <title>Unity in variety -- the pan-genome of the Chlamydiae.</title>
        <authorList>
            <person name="Collingro A."/>
            <person name="Tischler P."/>
            <person name="Weinmaier T."/>
            <person name="Penz T."/>
            <person name="Heinz E."/>
            <person name="Brunham R.C."/>
            <person name="Read T.D."/>
            <person name="Bavoil P.M."/>
            <person name="Sachse K."/>
            <person name="Kahane S."/>
            <person name="Friedman M.G."/>
            <person name="Rattei T."/>
            <person name="Myers G.S.A."/>
            <person name="Horn M."/>
        </authorList>
    </citation>
    <scope>NUCLEOTIDE SEQUENCE</scope>
    <source>
        <strain evidence="3">2032/99</strain>
    </source>
</reference>
<proteinExistence type="predicted"/>